<feature type="transmembrane region" description="Helical" evidence="2">
    <location>
        <begin position="35"/>
        <end position="53"/>
    </location>
</feature>
<feature type="region of interest" description="Disordered" evidence="1">
    <location>
        <begin position="617"/>
        <end position="637"/>
    </location>
</feature>
<keyword evidence="2" id="KW-0812">Transmembrane</keyword>
<feature type="transmembrane region" description="Helical" evidence="2">
    <location>
        <begin position="429"/>
        <end position="453"/>
    </location>
</feature>
<keyword evidence="4" id="KW-1185">Reference proteome</keyword>
<dbReference type="Proteomes" id="UP000293289">
    <property type="component" value="Unassembled WGS sequence"/>
</dbReference>
<dbReference type="RefSeq" id="WP_130352412.1">
    <property type="nucleotide sequence ID" value="NZ_SGWY01000002.1"/>
</dbReference>
<feature type="transmembrane region" description="Helical" evidence="2">
    <location>
        <begin position="342"/>
        <end position="365"/>
    </location>
</feature>
<feature type="transmembrane region" description="Helical" evidence="2">
    <location>
        <begin position="557"/>
        <end position="577"/>
    </location>
</feature>
<evidence type="ECO:0000313" key="3">
    <source>
        <dbReference type="EMBL" id="RZS65743.1"/>
    </source>
</evidence>
<dbReference type="EMBL" id="SGWY01000002">
    <property type="protein sequence ID" value="RZS65743.1"/>
    <property type="molecule type" value="Genomic_DNA"/>
</dbReference>
<gene>
    <name evidence="3" type="ORF">EV187_1445</name>
</gene>
<feature type="transmembrane region" description="Helical" evidence="2">
    <location>
        <begin position="386"/>
        <end position="409"/>
    </location>
</feature>
<evidence type="ECO:0000256" key="1">
    <source>
        <dbReference type="SAM" id="MobiDB-lite"/>
    </source>
</evidence>
<feature type="transmembrane region" description="Helical" evidence="2">
    <location>
        <begin position="223"/>
        <end position="244"/>
    </location>
</feature>
<feature type="transmembrane region" description="Helical" evidence="2">
    <location>
        <begin position="264"/>
        <end position="284"/>
    </location>
</feature>
<feature type="transmembrane region" description="Helical" evidence="2">
    <location>
        <begin position="175"/>
        <end position="202"/>
    </location>
</feature>
<name>A0A4Q7MEB4_9MICO</name>
<evidence type="ECO:0000256" key="2">
    <source>
        <dbReference type="SAM" id="Phobius"/>
    </source>
</evidence>
<dbReference type="AlphaFoldDB" id="A0A4Q7MEB4"/>
<sequence length="1148" mass="120031">MSGQPDSTTTEIVYASATTRPREPVIIGDDAWRRIAARLTWVAVAALFAVMLGELDRLIASVPAGDGRSHSLNVVLSPLGATKVDSWVAWAGAALNEVIGRWIVLSALLDLMLVLALVMLLVALIRIAPRPRTQVVPIVAVVAYASAEVIEDALQIAGGLAVIVGAPSIAGEPSIAHVLGVVMAVFTTLKALSLLVFAVAMLRIAAYRRELGRQVARIARAVWVHRLATLAILVIVVLACIPAADLLDQLPDVQRQWVDNWDGYRAAGAAAAALAATALVTFVLGRRRTRLAVETRAFRLSRWPARCRWDAAAPWLFAPAALVVAAVIVIGFSLWYGVRWGIHWPTFGTILILSGLVPVLAACGWKWVKQHPARPLGVERDRARMSWIVGDTLAVLVLVAGGIGIVRSFMVPVALLRPTEGAWAWSSTWTVFAFVVGACVAILSPLLLLPWLASWKPHILDPNLRATEPPPGPNLDPFDRLITPAGRLEAWSLFFGAAFLLGAMLVPTMAAWLLGGVAVTLFAISAWITVFGAFTLLVQPRELIAPFRWLRLKAAPVLTLGILLPFAINIVISAFAADRELHAVQVSNPSASVATGDPLEARLEELQNDAACGIAVPAPDGERDAGDAGEPDSSESAPVQVRPVYLIAAEGGGIRAAYWTATALAALKDCAARSGFVASGISGGSVGLAVASTIEQGGELDGSGGAADDSTWADEIVVAAKKTAGPDVVSTAVLGLAVGDMFAAGSGVRMPSFLPWFHGPDDEGLRWRDRAALVEALWERDAPGLEDAFSAEISPLTGMLMLSSTDVVSKCRLLVDQAPIAPSAPTPADATAAPEDVSDAAASGAQENSQEGSCDVAGGLPSMLGFRELAATGGADATTKCLASLDWSTAAMLSARFAIVTPTGGLPAEAPCNDAPKGAQFVDGGYVEPTSLAALADTAPRLMARIAEKNEERVEGEPWLLPMLVYLRNTQGYDLADDVARAESEPLVPITGGAAKGHLTAEDAWIQRITLAMPGACPDSEAAEACRTALVDLIGSDGLMPGGTLVIAPDSTPAVVPPLGWALSGMSQARFTSAIKSAAGCDADVAGTAAAESAADDEGEGEGDDVVTERGQYMGLAEFAENVVRFDPCPQVDAQERSQTAPAPAPAQ</sequence>
<dbReference type="OrthoDB" id="581211at2"/>
<comment type="caution">
    <text evidence="3">The sequence shown here is derived from an EMBL/GenBank/DDBJ whole genome shotgun (WGS) entry which is preliminary data.</text>
</comment>
<keyword evidence="2" id="KW-0472">Membrane</keyword>
<feature type="transmembrane region" description="Helical" evidence="2">
    <location>
        <begin position="512"/>
        <end position="537"/>
    </location>
</feature>
<reference evidence="3 4" key="1">
    <citation type="submission" date="2019-02" db="EMBL/GenBank/DDBJ databases">
        <title>Genomic Encyclopedia of Type Strains, Phase IV (KMG-IV): sequencing the most valuable type-strain genomes for metagenomic binning, comparative biology and taxonomic classification.</title>
        <authorList>
            <person name="Goeker M."/>
        </authorList>
    </citation>
    <scope>NUCLEOTIDE SEQUENCE [LARGE SCALE GENOMIC DNA]</scope>
    <source>
        <strain evidence="3 4">DSM 43045</strain>
    </source>
</reference>
<evidence type="ECO:0008006" key="5">
    <source>
        <dbReference type="Google" id="ProtNLM"/>
    </source>
</evidence>
<feature type="region of interest" description="Disordered" evidence="1">
    <location>
        <begin position="822"/>
        <end position="856"/>
    </location>
</feature>
<accession>A0A4Q7MEB4</accession>
<feature type="compositionally biased region" description="Low complexity" evidence="1">
    <location>
        <begin position="822"/>
        <end position="834"/>
    </location>
</feature>
<feature type="transmembrane region" description="Helical" evidence="2">
    <location>
        <begin position="488"/>
        <end position="506"/>
    </location>
</feature>
<keyword evidence="2" id="KW-1133">Transmembrane helix</keyword>
<protein>
    <recommendedName>
        <fullName evidence="5">Patatin-like phospholipase</fullName>
    </recommendedName>
</protein>
<feature type="transmembrane region" description="Helical" evidence="2">
    <location>
        <begin position="102"/>
        <end position="124"/>
    </location>
</feature>
<proteinExistence type="predicted"/>
<feature type="transmembrane region" description="Helical" evidence="2">
    <location>
        <begin position="312"/>
        <end position="336"/>
    </location>
</feature>
<evidence type="ECO:0000313" key="4">
    <source>
        <dbReference type="Proteomes" id="UP000293289"/>
    </source>
</evidence>
<organism evidence="3 4">
    <name type="scientific">Agromyces ramosus</name>
    <dbReference type="NCBI Taxonomy" id="33879"/>
    <lineage>
        <taxon>Bacteria</taxon>
        <taxon>Bacillati</taxon>
        <taxon>Actinomycetota</taxon>
        <taxon>Actinomycetes</taxon>
        <taxon>Micrococcales</taxon>
        <taxon>Microbacteriaceae</taxon>
        <taxon>Agromyces</taxon>
    </lineage>
</organism>